<dbReference type="Proteomes" id="UP001642405">
    <property type="component" value="Unassembled WGS sequence"/>
</dbReference>
<organism evidence="2 3">
    <name type="scientific">Sporothrix curviconia</name>
    <dbReference type="NCBI Taxonomy" id="1260050"/>
    <lineage>
        <taxon>Eukaryota</taxon>
        <taxon>Fungi</taxon>
        <taxon>Dikarya</taxon>
        <taxon>Ascomycota</taxon>
        <taxon>Pezizomycotina</taxon>
        <taxon>Sordariomycetes</taxon>
        <taxon>Sordariomycetidae</taxon>
        <taxon>Ophiostomatales</taxon>
        <taxon>Ophiostomataceae</taxon>
        <taxon>Sporothrix</taxon>
    </lineage>
</organism>
<evidence type="ECO:0000313" key="3">
    <source>
        <dbReference type="Proteomes" id="UP001642405"/>
    </source>
</evidence>
<feature type="compositionally biased region" description="Polar residues" evidence="1">
    <location>
        <begin position="112"/>
        <end position="128"/>
    </location>
</feature>
<comment type="caution">
    <text evidence="2">The sequence shown here is derived from an EMBL/GenBank/DDBJ whole genome shotgun (WGS) entry which is preliminary data.</text>
</comment>
<proteinExistence type="predicted"/>
<name>A0ABP0B574_9PEZI</name>
<feature type="region of interest" description="Disordered" evidence="1">
    <location>
        <begin position="355"/>
        <end position="381"/>
    </location>
</feature>
<feature type="region of interest" description="Disordered" evidence="1">
    <location>
        <begin position="72"/>
        <end position="188"/>
    </location>
</feature>
<reference evidence="2 3" key="1">
    <citation type="submission" date="2024-01" db="EMBL/GenBank/DDBJ databases">
        <authorList>
            <person name="Allen C."/>
            <person name="Tagirdzhanova G."/>
        </authorList>
    </citation>
    <scope>NUCLEOTIDE SEQUENCE [LARGE SCALE GENOMIC DNA]</scope>
</reference>
<evidence type="ECO:0000313" key="2">
    <source>
        <dbReference type="EMBL" id="CAK7214705.1"/>
    </source>
</evidence>
<evidence type="ECO:0000256" key="1">
    <source>
        <dbReference type="SAM" id="MobiDB-lite"/>
    </source>
</evidence>
<feature type="region of interest" description="Disordered" evidence="1">
    <location>
        <begin position="566"/>
        <end position="605"/>
    </location>
</feature>
<sequence length="794" mass="84624">MSTPFSGLSAGYPAGPRTPEPTAATFPPTATDAQPPSPPRPRLRLKRRAVPHLSAPTQNFLASVAAADVPIPSIEVPDQEDRAPGLLQLQQQQKQQQQQQAKNAQCLFPTDNIDTNFLSVRGRSTFSPPKTPAPDALPSSSPTRYPNWSRMDSVFSSSTESSPERDCGSSSRPSTARSTQTSSSSLFSRFSQLSDDEQHCISPEDEANGKSKTSLGDHFHELRRNSASGSSFGNIVDAGNDDSVTSGQKRHARKAPWTNAMSSHLWATYILYLQDPKVTPFRVGKSCVPPHGVLLRVAREAKRSWKGAKAVAKASASTTITTSTTAATLAVPAASAASAPPATTVSTVSTATGSSAAQADDAASKSGSSTPTAAESTANGTFMEWPFTNAATRAHLRELCRKKAATPGSGARGLQYMSRSPTPFTQTAAIRQRSNNNNHMRVTPGPSSSSSTFATHDMVLSLALSTSETMQPQGPLAQLTRSGSDMAHGFNTAPPFSLDATLASATASGNIVSTAAAQDFSGRLASAIEAEEPSFAERRRLGSPFTARSYGPSSSSSLAAVLGLSTSNSRQPHTVGPRRSLQSPVRLSRSGTQKRRTKHLSQDLRRRPGLASDFFTEPFPDFAASFSGAESHLADFSSSNATHTDELFIPRMENLPALTSSSSAPQLATTSSETSRSLDDFVPDFEQVPSPVLRRLDAPGLLDAAPLQPPARLGSPFSLLPGNNTSFSFPNRFTQPADLDIASVDRPFATVHRTPAKSVPARTNLASRLAYIDQRLRELNNRNENRTRRPDSPL</sequence>
<feature type="region of interest" description="Disordered" evidence="1">
    <location>
        <begin position="224"/>
        <end position="248"/>
    </location>
</feature>
<feature type="compositionally biased region" description="Polar residues" evidence="1">
    <location>
        <begin position="371"/>
        <end position="380"/>
    </location>
</feature>
<keyword evidence="3" id="KW-1185">Reference proteome</keyword>
<feature type="compositionally biased region" description="Polar residues" evidence="1">
    <location>
        <begin position="580"/>
        <end position="591"/>
    </location>
</feature>
<feature type="compositionally biased region" description="Basic residues" evidence="1">
    <location>
        <begin position="41"/>
        <end position="50"/>
    </location>
</feature>
<gene>
    <name evidence="2" type="ORF">SCUCBS95973_002224</name>
</gene>
<accession>A0ABP0B574</accession>
<feature type="compositionally biased region" description="Low complexity" evidence="1">
    <location>
        <begin position="86"/>
        <end position="100"/>
    </location>
</feature>
<protein>
    <submittedName>
        <fullName evidence="2">Uncharacterized protein</fullName>
    </submittedName>
</protein>
<feature type="region of interest" description="Disordered" evidence="1">
    <location>
        <begin position="1"/>
        <end position="57"/>
    </location>
</feature>
<dbReference type="EMBL" id="CAWUHB010000009">
    <property type="protein sequence ID" value="CAK7214705.1"/>
    <property type="molecule type" value="Genomic_DNA"/>
</dbReference>
<feature type="compositionally biased region" description="Low complexity" evidence="1">
    <location>
        <begin position="355"/>
        <end position="370"/>
    </location>
</feature>
<feature type="compositionally biased region" description="Low complexity" evidence="1">
    <location>
        <begin position="20"/>
        <end position="34"/>
    </location>
</feature>
<feature type="compositionally biased region" description="Low complexity" evidence="1">
    <location>
        <begin position="169"/>
        <end position="188"/>
    </location>
</feature>